<evidence type="ECO:0000313" key="2">
    <source>
        <dbReference type="Proteomes" id="UP000184236"/>
    </source>
</evidence>
<sequence>MTYEEYLKEIEDFDDITQQELLADFQNLIPLDNPSMMQQMGYGGFQDFMKVKNDAQTMQLGETIRGMNNVSPLVTMKFGNQTSKDIASKYFIDGKSAKNGNTNIIEDINITVKNGYKFDTYSYYFDNNHNGIYGDGQDVLAFKLLLFVSTDGNKVKECYEVVKPAGYEVILFLESDEDVLTKGVLYGRMSEKVRKQFTDEKGNLKSNLFDNEIMKTVSKYADVNQDVVEELMKKGHIENSAIAEGFFIFLKYVMMGLSAPAKALGWVCRKIGHGLDYLKISDDFWDTQSEDYFFNKDNLIKKITISEDLINEIDKLFEDKKGLDLHDITPDILERYIKEYSAAIKNFIRDYNDFVTQEIEAFYQLGNNAVANLMAGATQMWVAYRCGLWNGIVDFVSSLLKFAGELLEAPFNAAQDFRAAMETLDNVYDFLFGGHFKENLKAAVKEMYNRLLDFCKTHNKEDYDWVRVSYVAGSGVAFIASFFIPFTQVLKVAKLGKIAEIVGAVNKEVGAVLSATAKYGKDQAYKAISNLLEIFSKGGKAFWDFLKKVWDELEKWFLSERYKLSKAKEFLGLGFSKETSETLGNLGLKPKLDGFRSTATPMNVPYGNFITRLEYKGFTVFRGSKKAVAAFAKELEEMGEEAAIKHLEDLLNKFNKFLPENCDIIFKDGSYNFKDLLTDELVGLVEINVDEFLEFGIYRKGLSTQVTGKQVFNALIEHLKIRKISFKGIRGLWSGASDNVTTFNNAIQKGMTAEKAAFETWTGQRALEQGYKKVIIQELTPPTPPHTKIYVKFYE</sequence>
<name>A0A1M4X629_9FLAO</name>
<dbReference type="STRING" id="1302685.SAMN05444408_105205"/>
<dbReference type="AlphaFoldDB" id="A0A1M4X629"/>
<keyword evidence="2" id="KW-1185">Reference proteome</keyword>
<gene>
    <name evidence="1" type="ORF">SAMN05444408_105205</name>
</gene>
<organism evidence="1 2">
    <name type="scientific">Chryseobacterium takakiae</name>
    <dbReference type="NCBI Taxonomy" id="1302685"/>
    <lineage>
        <taxon>Bacteria</taxon>
        <taxon>Pseudomonadati</taxon>
        <taxon>Bacteroidota</taxon>
        <taxon>Flavobacteriia</taxon>
        <taxon>Flavobacteriales</taxon>
        <taxon>Weeksellaceae</taxon>
        <taxon>Chryseobacterium group</taxon>
        <taxon>Chryseobacterium</taxon>
    </lineage>
</organism>
<protein>
    <submittedName>
        <fullName evidence="1">Uncharacterized protein</fullName>
    </submittedName>
</protein>
<dbReference type="Proteomes" id="UP000184236">
    <property type="component" value="Unassembled WGS sequence"/>
</dbReference>
<proteinExistence type="predicted"/>
<dbReference type="EMBL" id="FQVO01000005">
    <property type="protein sequence ID" value="SHE88940.1"/>
    <property type="molecule type" value="Genomic_DNA"/>
</dbReference>
<evidence type="ECO:0000313" key="1">
    <source>
        <dbReference type="EMBL" id="SHE88940.1"/>
    </source>
</evidence>
<accession>A0A1M4X629</accession>
<reference evidence="2" key="1">
    <citation type="submission" date="2016-11" db="EMBL/GenBank/DDBJ databases">
        <authorList>
            <person name="Varghese N."/>
            <person name="Submissions S."/>
        </authorList>
    </citation>
    <scope>NUCLEOTIDE SEQUENCE [LARGE SCALE GENOMIC DNA]</scope>
    <source>
        <strain evidence="2">DSM 26898</strain>
    </source>
</reference>